<keyword evidence="2" id="KW-0496">Mitochondrion</keyword>
<protein>
    <submittedName>
        <fullName evidence="2">NADH dehydrogenase subunit 4L</fullName>
    </submittedName>
</protein>
<reference evidence="2" key="1">
    <citation type="journal article" date="2003" name="Nature">
        <title>Evolution: single-gene speciation by left-right reversal.</title>
        <authorList>
            <person name="Ueshima R."/>
            <person name="Asami T."/>
        </authorList>
    </citation>
    <scope>NUCLEOTIDE SEQUENCE</scope>
    <source>
        <strain evidence="2">639</strain>
        <tissue evidence="2">Muscle</tissue>
    </source>
</reference>
<keyword evidence="1" id="KW-0812">Transmembrane</keyword>
<evidence type="ECO:0000256" key="1">
    <source>
        <dbReference type="SAM" id="Phobius"/>
    </source>
</evidence>
<keyword evidence="1" id="KW-1133">Transmembrane helix</keyword>
<accession>Q75YN9</accession>
<organism evidence="2">
    <name type="scientific">Plectotropis elegantissima</name>
    <dbReference type="NCBI Taxonomy" id="244846"/>
    <lineage>
        <taxon>Eukaryota</taxon>
        <taxon>Metazoa</taxon>
        <taxon>Spiralia</taxon>
        <taxon>Lophotrochozoa</taxon>
        <taxon>Mollusca</taxon>
        <taxon>Gastropoda</taxon>
        <taxon>Heterobranchia</taxon>
        <taxon>Euthyneura</taxon>
        <taxon>Panpulmonata</taxon>
        <taxon>Eupulmonata</taxon>
        <taxon>Stylommatophora</taxon>
        <taxon>Helicina</taxon>
        <taxon>Camaenoidea</taxon>
        <taxon>Camaenidae</taxon>
        <taxon>Plectotropis</taxon>
    </lineage>
</organism>
<dbReference type="EMBL" id="AB119751">
    <property type="protein sequence ID" value="BAC99296.1"/>
    <property type="molecule type" value="Genomic_DNA"/>
</dbReference>
<name>Q75YN9_9EUPU</name>
<feature type="transmembrane region" description="Helical" evidence="1">
    <location>
        <begin position="6"/>
        <end position="23"/>
    </location>
</feature>
<dbReference type="AlphaFoldDB" id="Q75YN9"/>
<feature type="transmembrane region" description="Helical" evidence="1">
    <location>
        <begin position="57"/>
        <end position="80"/>
    </location>
</feature>
<keyword evidence="1" id="KW-0472">Membrane</keyword>
<evidence type="ECO:0000313" key="2">
    <source>
        <dbReference type="EMBL" id="BAC99296.1"/>
    </source>
</evidence>
<gene>
    <name evidence="2" type="primary">ND4L</name>
</gene>
<feature type="transmembrane region" description="Helical" evidence="1">
    <location>
        <begin position="30"/>
        <end position="51"/>
    </location>
</feature>
<proteinExistence type="predicted"/>
<sequence length="93" mass="10441">MDSYYVCMYTVLLLILNLTFFVGKKTLLMMLISLEVLMFMVIMLSIGPFLFMYKSLTFFTVLLCFAAGGAAIGLSMLITFSRHTGNDLIKSSL</sequence>
<dbReference type="Gene3D" id="1.10.287.3510">
    <property type="match status" value="1"/>
</dbReference>
<geneLocation type="mitochondrion" evidence="2"/>